<keyword evidence="3" id="KW-1185">Reference proteome</keyword>
<feature type="region of interest" description="Disordered" evidence="1">
    <location>
        <begin position="29"/>
        <end position="58"/>
    </location>
</feature>
<evidence type="ECO:0000256" key="1">
    <source>
        <dbReference type="SAM" id="MobiDB-lite"/>
    </source>
</evidence>
<accession>A0A9N9PAA7</accession>
<reference evidence="2" key="1">
    <citation type="submission" date="2021-06" db="EMBL/GenBank/DDBJ databases">
        <authorList>
            <person name="Kallberg Y."/>
            <person name="Tangrot J."/>
            <person name="Rosling A."/>
        </authorList>
    </citation>
    <scope>NUCLEOTIDE SEQUENCE</scope>
    <source>
        <strain evidence="2">MA453B</strain>
    </source>
</reference>
<organism evidence="2 3">
    <name type="scientific">Dentiscutata erythropus</name>
    <dbReference type="NCBI Taxonomy" id="1348616"/>
    <lineage>
        <taxon>Eukaryota</taxon>
        <taxon>Fungi</taxon>
        <taxon>Fungi incertae sedis</taxon>
        <taxon>Mucoromycota</taxon>
        <taxon>Glomeromycotina</taxon>
        <taxon>Glomeromycetes</taxon>
        <taxon>Diversisporales</taxon>
        <taxon>Gigasporaceae</taxon>
        <taxon>Dentiscutata</taxon>
    </lineage>
</organism>
<dbReference type="EMBL" id="CAJVPY010040135">
    <property type="protein sequence ID" value="CAG8805463.1"/>
    <property type="molecule type" value="Genomic_DNA"/>
</dbReference>
<dbReference type="Proteomes" id="UP000789405">
    <property type="component" value="Unassembled WGS sequence"/>
</dbReference>
<name>A0A9N9PAA7_9GLOM</name>
<proteinExistence type="predicted"/>
<dbReference type="AlphaFoldDB" id="A0A9N9PAA7"/>
<dbReference type="OrthoDB" id="2389172at2759"/>
<protein>
    <submittedName>
        <fullName evidence="2">24228_t:CDS:1</fullName>
    </submittedName>
</protein>
<evidence type="ECO:0000313" key="3">
    <source>
        <dbReference type="Proteomes" id="UP000789405"/>
    </source>
</evidence>
<comment type="caution">
    <text evidence="2">The sequence shown here is derived from an EMBL/GenBank/DDBJ whole genome shotgun (WGS) entry which is preliminary data.</text>
</comment>
<feature type="compositionally biased region" description="Polar residues" evidence="1">
    <location>
        <begin position="29"/>
        <end position="55"/>
    </location>
</feature>
<sequence length="70" mass="7833">MSKTSLEETIRKILQSEFKLIFPAIFSPNANSDSSPVVSEQIQEKINNTSPGSKDSTPDEVYFARLTKLK</sequence>
<evidence type="ECO:0000313" key="2">
    <source>
        <dbReference type="EMBL" id="CAG8805463.1"/>
    </source>
</evidence>
<gene>
    <name evidence="2" type="ORF">DERYTH_LOCUS24284</name>
</gene>